<gene>
    <name evidence="3" type="ordered locus">Dvul_0086</name>
</gene>
<dbReference type="InterPro" id="IPR006166">
    <property type="entry name" value="ERCC4_domain"/>
</dbReference>
<evidence type="ECO:0000313" key="4">
    <source>
        <dbReference type="Proteomes" id="UP000009173"/>
    </source>
</evidence>
<organism evidence="3 4">
    <name type="scientific">Nitratidesulfovibrio vulgaris (strain DP4)</name>
    <name type="common">Desulfovibrio vulgaris</name>
    <dbReference type="NCBI Taxonomy" id="391774"/>
    <lineage>
        <taxon>Bacteria</taxon>
        <taxon>Pseudomonadati</taxon>
        <taxon>Thermodesulfobacteriota</taxon>
        <taxon>Desulfovibrionia</taxon>
        <taxon>Desulfovibrionales</taxon>
        <taxon>Desulfovibrionaceae</taxon>
        <taxon>Nitratidesulfovibrio</taxon>
    </lineage>
</organism>
<sequence>MNVLTDTREQRPLDFTRWPEIAVTTATLRAGDYSLAGFEDRFAIERKSLPDLVASVTTHRERFERELQTLRGYDHAAIVVEGDMEQVLRHEYRSQASPDSVLQSLAAFHVRYRVPTLWAGSPQGAAYMVRALCRHYLADQGRRLRAVTAHLASVSGTKAPAMTRPTSSAPSTAQKRI</sequence>
<dbReference type="Pfam" id="PF02732">
    <property type="entry name" value="ERCC4"/>
    <property type="match status" value="1"/>
</dbReference>
<evidence type="ECO:0000256" key="1">
    <source>
        <dbReference type="SAM" id="MobiDB-lite"/>
    </source>
</evidence>
<dbReference type="AlphaFoldDB" id="A0A0H3A580"/>
<dbReference type="SUPFAM" id="SSF52980">
    <property type="entry name" value="Restriction endonuclease-like"/>
    <property type="match status" value="1"/>
</dbReference>
<dbReference type="Gene3D" id="3.40.50.10130">
    <property type="match status" value="1"/>
</dbReference>
<dbReference type="GO" id="GO:0003677">
    <property type="term" value="F:DNA binding"/>
    <property type="evidence" value="ECO:0007669"/>
    <property type="project" value="InterPro"/>
</dbReference>
<dbReference type="KEGG" id="dvl:Dvul_0086"/>
<dbReference type="EMBL" id="CP000527">
    <property type="protein sequence ID" value="ABM27110.1"/>
    <property type="molecule type" value="Genomic_DNA"/>
</dbReference>
<feature type="region of interest" description="Disordered" evidence="1">
    <location>
        <begin position="157"/>
        <end position="177"/>
    </location>
</feature>
<evidence type="ECO:0000259" key="2">
    <source>
        <dbReference type="SMART" id="SM00891"/>
    </source>
</evidence>
<feature type="domain" description="ERCC4" evidence="2">
    <location>
        <begin position="2"/>
        <end position="84"/>
    </location>
</feature>
<dbReference type="Proteomes" id="UP000009173">
    <property type="component" value="Chromosome"/>
</dbReference>
<reference evidence="4" key="1">
    <citation type="journal article" date="2009" name="Environ. Microbiol.">
        <title>Contribution of mobile genetic elements to Desulfovibrio vulgaris genome plasticity.</title>
        <authorList>
            <person name="Walker C.B."/>
            <person name="Stolyar S."/>
            <person name="Chivian D."/>
            <person name="Pinel N."/>
            <person name="Gabster J.A."/>
            <person name="Dehal P.S."/>
            <person name="He Z."/>
            <person name="Yang Z.K."/>
            <person name="Yen H.C."/>
            <person name="Zhou J."/>
            <person name="Wall J.D."/>
            <person name="Hazen T.C."/>
            <person name="Arkin A.P."/>
            <person name="Stahl D.A."/>
        </authorList>
    </citation>
    <scope>NUCLEOTIDE SEQUENCE [LARGE SCALE GENOMIC DNA]</scope>
    <source>
        <strain evidence="4">DP4</strain>
    </source>
</reference>
<dbReference type="SMART" id="SM00891">
    <property type="entry name" value="ERCC4"/>
    <property type="match status" value="1"/>
</dbReference>
<accession>A0A0H3A580</accession>
<proteinExistence type="predicted"/>
<dbReference type="RefSeq" id="WP_011791381.1">
    <property type="nucleotide sequence ID" value="NC_008751.1"/>
</dbReference>
<feature type="compositionally biased region" description="Polar residues" evidence="1">
    <location>
        <begin position="164"/>
        <end position="177"/>
    </location>
</feature>
<evidence type="ECO:0000313" key="3">
    <source>
        <dbReference type="EMBL" id="ABM27110.1"/>
    </source>
</evidence>
<protein>
    <recommendedName>
        <fullName evidence="2">ERCC4 domain-containing protein</fullName>
    </recommendedName>
</protein>
<dbReference type="GO" id="GO:0004518">
    <property type="term" value="F:nuclease activity"/>
    <property type="evidence" value="ECO:0007669"/>
    <property type="project" value="InterPro"/>
</dbReference>
<dbReference type="InterPro" id="IPR011335">
    <property type="entry name" value="Restrct_endonuc-II-like"/>
</dbReference>
<dbReference type="GO" id="GO:0006259">
    <property type="term" value="P:DNA metabolic process"/>
    <property type="evidence" value="ECO:0007669"/>
    <property type="project" value="UniProtKB-ARBA"/>
</dbReference>
<name>A0A0H3A580_NITV4</name>
<dbReference type="HOGENOM" id="CLU_129347_0_0_7"/>